<proteinExistence type="predicted"/>
<gene>
    <name evidence="1" type="ORF">SAMN05661053_0153</name>
</gene>
<reference evidence="1 2" key="1">
    <citation type="submission" date="2017-08" db="EMBL/GenBank/DDBJ databases">
        <authorList>
            <person name="de Groot N.N."/>
        </authorList>
    </citation>
    <scope>NUCLEOTIDE SEQUENCE [LARGE SCALE GENOMIC DNA]</scope>
    <source>
        <strain evidence="1 2">HM2</strain>
    </source>
</reference>
<dbReference type="Proteomes" id="UP000255423">
    <property type="component" value="Unassembled WGS sequence"/>
</dbReference>
<name>A0A380RUF7_FIBSU</name>
<sequence>MPASVPASPFLINIYILDMPNENNDIQNLDLDQLIGNMSSINSEDYWFTKVSKIEEHDETAEPKQGEQG</sequence>
<dbReference type="AlphaFoldDB" id="A0A380RUF7"/>
<protein>
    <submittedName>
        <fullName evidence="1">Uncharacterized protein</fullName>
    </submittedName>
</protein>
<evidence type="ECO:0000313" key="1">
    <source>
        <dbReference type="EMBL" id="SUQ18931.1"/>
    </source>
</evidence>
<organism evidence="1 2">
    <name type="scientific">Fibrobacter succinogenes</name>
    <name type="common">Bacteroides succinogenes</name>
    <dbReference type="NCBI Taxonomy" id="833"/>
    <lineage>
        <taxon>Bacteria</taxon>
        <taxon>Pseudomonadati</taxon>
        <taxon>Fibrobacterota</taxon>
        <taxon>Fibrobacteria</taxon>
        <taxon>Fibrobacterales</taxon>
        <taxon>Fibrobacteraceae</taxon>
        <taxon>Fibrobacter</taxon>
    </lineage>
</organism>
<evidence type="ECO:0000313" key="2">
    <source>
        <dbReference type="Proteomes" id="UP000255423"/>
    </source>
</evidence>
<dbReference type="EMBL" id="UHJL01000001">
    <property type="protein sequence ID" value="SUQ18931.1"/>
    <property type="molecule type" value="Genomic_DNA"/>
</dbReference>
<accession>A0A380RUF7</accession>